<dbReference type="CDD" id="cd06127">
    <property type="entry name" value="DEDDh"/>
    <property type="match status" value="1"/>
</dbReference>
<evidence type="ECO:0000313" key="4">
    <source>
        <dbReference type="Proteomes" id="UP000294743"/>
    </source>
</evidence>
<dbReference type="SMART" id="SM00479">
    <property type="entry name" value="EXOIII"/>
    <property type="match status" value="1"/>
</dbReference>
<dbReference type="AlphaFoldDB" id="A0A4R7Z8J8"/>
<keyword evidence="1" id="KW-0540">Nuclease</keyword>
<feature type="domain" description="Exonuclease" evidence="2">
    <location>
        <begin position="4"/>
        <end position="170"/>
    </location>
</feature>
<dbReference type="GO" id="GO:0003887">
    <property type="term" value="F:DNA-directed DNA polymerase activity"/>
    <property type="evidence" value="ECO:0007669"/>
    <property type="project" value="InterPro"/>
</dbReference>
<dbReference type="GO" id="GO:0008408">
    <property type="term" value="F:3'-5' exonuclease activity"/>
    <property type="evidence" value="ECO:0007669"/>
    <property type="project" value="TreeGrafter"/>
</dbReference>
<protein>
    <submittedName>
        <fullName evidence="3">DNA polymerase-3 subunit epsilon</fullName>
    </submittedName>
</protein>
<dbReference type="OrthoDB" id="9776650at2"/>
<dbReference type="NCBIfam" id="TIGR00573">
    <property type="entry name" value="dnaq"/>
    <property type="match status" value="1"/>
</dbReference>
<dbReference type="GO" id="GO:0003677">
    <property type="term" value="F:DNA binding"/>
    <property type="evidence" value="ECO:0007669"/>
    <property type="project" value="InterPro"/>
</dbReference>
<dbReference type="PANTHER" id="PTHR30231">
    <property type="entry name" value="DNA POLYMERASE III SUBUNIT EPSILON"/>
    <property type="match status" value="1"/>
</dbReference>
<dbReference type="SUPFAM" id="SSF53098">
    <property type="entry name" value="Ribonuclease H-like"/>
    <property type="match status" value="1"/>
</dbReference>
<dbReference type="FunFam" id="3.30.420.10:FF:000045">
    <property type="entry name" value="3'-5' exonuclease DinG"/>
    <property type="match status" value="1"/>
</dbReference>
<organism evidence="3 4">
    <name type="scientific">Breznakia blatticola</name>
    <dbReference type="NCBI Taxonomy" id="1754012"/>
    <lineage>
        <taxon>Bacteria</taxon>
        <taxon>Bacillati</taxon>
        <taxon>Bacillota</taxon>
        <taxon>Erysipelotrichia</taxon>
        <taxon>Erysipelotrichales</taxon>
        <taxon>Erysipelotrichaceae</taxon>
        <taxon>Breznakia</taxon>
    </lineage>
</organism>
<proteinExistence type="predicted"/>
<accession>A0A4R7Z8J8</accession>
<keyword evidence="1" id="KW-0378">Hydrolase</keyword>
<dbReference type="InterPro" id="IPR013520">
    <property type="entry name" value="Ribonucl_H"/>
</dbReference>
<evidence type="ECO:0000313" key="3">
    <source>
        <dbReference type="EMBL" id="TDW11067.1"/>
    </source>
</evidence>
<keyword evidence="1" id="KW-0269">Exonuclease</keyword>
<reference evidence="3 4" key="1">
    <citation type="submission" date="2019-03" db="EMBL/GenBank/DDBJ databases">
        <title>Genomic Encyclopedia of Type Strains, Phase IV (KMG-IV): sequencing the most valuable type-strain genomes for metagenomic binning, comparative biology and taxonomic classification.</title>
        <authorList>
            <person name="Goeker M."/>
        </authorList>
    </citation>
    <scope>NUCLEOTIDE SEQUENCE [LARGE SCALE GENOMIC DNA]</scope>
    <source>
        <strain evidence="3 4">DSM 28867</strain>
    </source>
</reference>
<name>A0A4R7Z8J8_9FIRM</name>
<dbReference type="GO" id="GO:0045004">
    <property type="term" value="P:DNA replication proofreading"/>
    <property type="evidence" value="ECO:0007669"/>
    <property type="project" value="TreeGrafter"/>
</dbReference>
<dbReference type="InterPro" id="IPR006054">
    <property type="entry name" value="DnaQ"/>
</dbReference>
<evidence type="ECO:0000259" key="2">
    <source>
        <dbReference type="SMART" id="SM00479"/>
    </source>
</evidence>
<dbReference type="Proteomes" id="UP000294743">
    <property type="component" value="Unassembled WGS sequence"/>
</dbReference>
<comment type="caution">
    <text evidence="3">The sequence shown here is derived from an EMBL/GenBank/DDBJ whole genome shotgun (WGS) entry which is preliminary data.</text>
</comment>
<dbReference type="Pfam" id="PF00929">
    <property type="entry name" value="RNase_T"/>
    <property type="match status" value="1"/>
</dbReference>
<dbReference type="GO" id="GO:0005829">
    <property type="term" value="C:cytosol"/>
    <property type="evidence" value="ECO:0007669"/>
    <property type="project" value="TreeGrafter"/>
</dbReference>
<dbReference type="RefSeq" id="WP_134171230.1">
    <property type="nucleotide sequence ID" value="NZ_SODD01000054.1"/>
</dbReference>
<evidence type="ECO:0000256" key="1">
    <source>
        <dbReference type="ARBA" id="ARBA00022839"/>
    </source>
</evidence>
<sequence length="171" mass="19018">MPSDYIVFDTETTGTSSSSKIIEIGAIKYRNHEMVDEFQCFIDPMVHIPSFITNLTGITNQDVADAPLFHEVYEHFLTFIEDLPLVAHNAAFDIGMMDAECTAANLPSLTNPVIDTVTLARRVIPKSICGNHQLSTLKEFFGLVAISHRAVADCEVCATVYQYYCANRSTF</sequence>
<dbReference type="EMBL" id="SODD01000054">
    <property type="protein sequence ID" value="TDW11067.1"/>
    <property type="molecule type" value="Genomic_DNA"/>
</dbReference>
<keyword evidence="4" id="KW-1185">Reference proteome</keyword>
<dbReference type="PANTHER" id="PTHR30231:SF41">
    <property type="entry name" value="DNA POLYMERASE III SUBUNIT EPSILON"/>
    <property type="match status" value="1"/>
</dbReference>
<dbReference type="InterPro" id="IPR012337">
    <property type="entry name" value="RNaseH-like_sf"/>
</dbReference>
<gene>
    <name evidence="3" type="ORF">EDD63_15415</name>
</gene>
<dbReference type="Gene3D" id="3.30.420.10">
    <property type="entry name" value="Ribonuclease H-like superfamily/Ribonuclease H"/>
    <property type="match status" value="1"/>
</dbReference>
<dbReference type="InterPro" id="IPR036397">
    <property type="entry name" value="RNaseH_sf"/>
</dbReference>